<feature type="compositionally biased region" description="Polar residues" evidence="1">
    <location>
        <begin position="233"/>
        <end position="246"/>
    </location>
</feature>
<sequence length="551" mass="59304">MWVKPRQTVAADLTTPEKRKEQIHKVWTAYYSTWQPAAALVIQAKHWRKAIVNIQRWWRGHRARRGWARKLRNFRWRVEAATEIQRHVRGYLARTRVRRLKLRRPRPQPLAVLTGRPELKGDVDSIKSSTALPSQQAALDPQDVHDLHVKSALISAPSAPPSSAPPAQSSVLALLKGRLSVQPPLAPAAPPFLYAPSAQSPKKLISFKSSKDEVEMDLDLHTPPREPHMQPPVLSSTDSEPASSSHPPAILKTVLSEPRVPPTAITSNQKLTAPSHLTNISIQTSTSASTSSTSAELGELKCHQQCNLQSPTSPTFDRLSRPELNPLLASTLVLPSSPETAEKLIYSSTPSTLTPRPATTTQKVQPTMTSLKTLGPLKAPPPGVKPGALLMQQSRLLQPTTSVVTTRSLTLSSSSIRSSLPAPMQSACGSQAAPMTSGPAKSMPTASKSTAKAAGEGMIASKDPGSRPTQAWGEDPPQRLQRSATTAAGKQATKASPPVFQRSSTYSRPGTSNKVVSAGAIGQRANTPLSQGKVQGTKFKIAVFASTARDI</sequence>
<feature type="region of interest" description="Disordered" evidence="1">
    <location>
        <begin position="211"/>
        <end position="248"/>
    </location>
</feature>
<feature type="compositionally biased region" description="Low complexity" evidence="1">
    <location>
        <begin position="484"/>
        <end position="495"/>
    </location>
</feature>
<keyword evidence="3" id="KW-1185">Reference proteome</keyword>
<comment type="caution">
    <text evidence="2">The sequence shown here is derived from an EMBL/GenBank/DDBJ whole genome shotgun (WGS) entry which is preliminary data.</text>
</comment>
<dbReference type="AlphaFoldDB" id="A0A250WR11"/>
<evidence type="ECO:0000313" key="2">
    <source>
        <dbReference type="EMBL" id="GAX73136.1"/>
    </source>
</evidence>
<protein>
    <submittedName>
        <fullName evidence="2">Uncharacterized protein</fullName>
    </submittedName>
</protein>
<dbReference type="Proteomes" id="UP000232323">
    <property type="component" value="Unassembled WGS sequence"/>
</dbReference>
<dbReference type="SMART" id="SM00015">
    <property type="entry name" value="IQ"/>
    <property type="match status" value="2"/>
</dbReference>
<name>A0A250WR11_9CHLO</name>
<reference evidence="2 3" key="1">
    <citation type="submission" date="2017-08" db="EMBL/GenBank/DDBJ databases">
        <title>Acidophilic green algal genome provides insights into adaptation to an acidic environment.</title>
        <authorList>
            <person name="Hirooka S."/>
            <person name="Hirose Y."/>
            <person name="Kanesaki Y."/>
            <person name="Higuchi S."/>
            <person name="Fujiwara T."/>
            <person name="Onuma R."/>
            <person name="Era A."/>
            <person name="Ohbayashi R."/>
            <person name="Uzuka A."/>
            <person name="Nozaki H."/>
            <person name="Yoshikawa H."/>
            <person name="Miyagishima S.Y."/>
        </authorList>
    </citation>
    <scope>NUCLEOTIDE SEQUENCE [LARGE SCALE GENOMIC DNA]</scope>
    <source>
        <strain evidence="2 3">NIES-2499</strain>
    </source>
</reference>
<evidence type="ECO:0000256" key="1">
    <source>
        <dbReference type="SAM" id="MobiDB-lite"/>
    </source>
</evidence>
<proteinExistence type="predicted"/>
<dbReference type="Gene3D" id="1.20.5.190">
    <property type="match status" value="1"/>
</dbReference>
<dbReference type="Pfam" id="PF00612">
    <property type="entry name" value="IQ"/>
    <property type="match status" value="2"/>
</dbReference>
<dbReference type="PROSITE" id="PS50096">
    <property type="entry name" value="IQ"/>
    <property type="match status" value="2"/>
</dbReference>
<organism evidence="2 3">
    <name type="scientific">Chlamydomonas eustigma</name>
    <dbReference type="NCBI Taxonomy" id="1157962"/>
    <lineage>
        <taxon>Eukaryota</taxon>
        <taxon>Viridiplantae</taxon>
        <taxon>Chlorophyta</taxon>
        <taxon>core chlorophytes</taxon>
        <taxon>Chlorophyceae</taxon>
        <taxon>CS clade</taxon>
        <taxon>Chlamydomonadales</taxon>
        <taxon>Chlamydomonadaceae</taxon>
        <taxon>Chlamydomonas</taxon>
    </lineage>
</organism>
<gene>
    <name evidence="2" type="ORF">CEUSTIGMA_g589.t1</name>
</gene>
<feature type="compositionally biased region" description="Basic and acidic residues" evidence="1">
    <location>
        <begin position="211"/>
        <end position="228"/>
    </location>
</feature>
<dbReference type="EMBL" id="BEGY01000002">
    <property type="protein sequence ID" value="GAX73136.1"/>
    <property type="molecule type" value="Genomic_DNA"/>
</dbReference>
<evidence type="ECO:0000313" key="3">
    <source>
        <dbReference type="Proteomes" id="UP000232323"/>
    </source>
</evidence>
<accession>A0A250WR11</accession>
<feature type="compositionally biased region" description="Polar residues" evidence="1">
    <location>
        <begin position="501"/>
        <end position="512"/>
    </location>
</feature>
<dbReference type="InterPro" id="IPR000048">
    <property type="entry name" value="IQ_motif_EF-hand-BS"/>
</dbReference>
<feature type="region of interest" description="Disordered" evidence="1">
    <location>
        <begin position="411"/>
        <end position="512"/>
    </location>
</feature>